<sequence length="265" mass="29920">MKNPSHQIANLMQHAVDNSEDRPPLKRPIGSEHLGQCEDCRGNVRLIKFDDGSEKETGCRCEAKRYANDKQRAINAKSYEKASALHGDYAEKTFNDYRAADQAQARALKLSKRYAEAFDEMLKKKQNLYFQGRPGTGKTHLAAAIRKVVRDQNYKVLFLSLPDYLGKVKAEFDNANTTYPIYKMAVDAELLILDDVGANRMTDWEVSEIFRLVDARNGKCTIYTTNLKSSDMTASIGLSRIFSRMMANTETIVLNGDDYRIGGPE</sequence>
<dbReference type="InterPro" id="IPR002611">
    <property type="entry name" value="IstB_ATP-bd"/>
</dbReference>
<dbReference type="PANTHER" id="PTHR30050">
    <property type="entry name" value="CHROMOSOMAL REPLICATION INITIATOR PROTEIN DNAA"/>
    <property type="match status" value="1"/>
</dbReference>
<dbReference type="InterPro" id="IPR027417">
    <property type="entry name" value="P-loop_NTPase"/>
</dbReference>
<protein>
    <submittedName>
        <fullName evidence="3">ATP-binding protein</fullName>
    </submittedName>
</protein>
<evidence type="ECO:0000313" key="3">
    <source>
        <dbReference type="EMBL" id="MFC3388116.1"/>
    </source>
</evidence>
<dbReference type="Pfam" id="PF01695">
    <property type="entry name" value="IstB_IS21"/>
    <property type="match status" value="1"/>
</dbReference>
<dbReference type="Gene3D" id="3.40.50.300">
    <property type="entry name" value="P-loop containing nucleotide triphosphate hydrolases"/>
    <property type="match status" value="1"/>
</dbReference>
<dbReference type="CDD" id="cd00009">
    <property type="entry name" value="AAA"/>
    <property type="match status" value="1"/>
</dbReference>
<keyword evidence="4" id="KW-1185">Reference proteome</keyword>
<dbReference type="GO" id="GO:0005524">
    <property type="term" value="F:ATP binding"/>
    <property type="evidence" value="ECO:0007669"/>
    <property type="project" value="UniProtKB-KW"/>
</dbReference>
<evidence type="ECO:0000259" key="2">
    <source>
        <dbReference type="SMART" id="SM00382"/>
    </source>
</evidence>
<keyword evidence="3" id="KW-0067">ATP-binding</keyword>
<proteinExistence type="predicted"/>
<feature type="compositionally biased region" description="Polar residues" evidence="1">
    <location>
        <begin position="1"/>
        <end position="10"/>
    </location>
</feature>
<gene>
    <name evidence="3" type="ORF">ACFOEO_05995</name>
</gene>
<name>A0ABV7N4W3_9STAP</name>
<dbReference type="RefSeq" id="WP_380653093.1">
    <property type="nucleotide sequence ID" value="NZ_JBHRVQ010000001.1"/>
</dbReference>
<dbReference type="Proteomes" id="UP001595637">
    <property type="component" value="Unassembled WGS sequence"/>
</dbReference>
<evidence type="ECO:0000256" key="1">
    <source>
        <dbReference type="SAM" id="MobiDB-lite"/>
    </source>
</evidence>
<dbReference type="EMBL" id="JBHRVQ010000001">
    <property type="protein sequence ID" value="MFC3388116.1"/>
    <property type="molecule type" value="Genomic_DNA"/>
</dbReference>
<dbReference type="InterPro" id="IPR003593">
    <property type="entry name" value="AAA+_ATPase"/>
</dbReference>
<dbReference type="PANTHER" id="PTHR30050:SF4">
    <property type="entry name" value="ATP-BINDING PROTEIN RV3427C IN INSERTION SEQUENCE-RELATED"/>
    <property type="match status" value="1"/>
</dbReference>
<evidence type="ECO:0000313" key="4">
    <source>
        <dbReference type="Proteomes" id="UP001595637"/>
    </source>
</evidence>
<accession>A0ABV7N4W3</accession>
<dbReference type="SMART" id="SM00382">
    <property type="entry name" value="AAA"/>
    <property type="match status" value="1"/>
</dbReference>
<reference evidence="4" key="1">
    <citation type="journal article" date="2019" name="Int. J. Syst. Evol. Microbiol.">
        <title>The Global Catalogue of Microorganisms (GCM) 10K type strain sequencing project: providing services to taxonomists for standard genome sequencing and annotation.</title>
        <authorList>
            <consortium name="The Broad Institute Genomics Platform"/>
            <consortium name="The Broad Institute Genome Sequencing Center for Infectious Disease"/>
            <person name="Wu L."/>
            <person name="Ma J."/>
        </authorList>
    </citation>
    <scope>NUCLEOTIDE SEQUENCE [LARGE SCALE GENOMIC DNA]</scope>
    <source>
        <strain evidence="4">CCM 7756</strain>
    </source>
</reference>
<feature type="domain" description="AAA+ ATPase" evidence="2">
    <location>
        <begin position="124"/>
        <end position="257"/>
    </location>
</feature>
<comment type="caution">
    <text evidence="3">The sequence shown here is derived from an EMBL/GenBank/DDBJ whole genome shotgun (WGS) entry which is preliminary data.</text>
</comment>
<keyword evidence="3" id="KW-0547">Nucleotide-binding</keyword>
<dbReference type="SUPFAM" id="SSF52540">
    <property type="entry name" value="P-loop containing nucleoside triphosphate hydrolases"/>
    <property type="match status" value="1"/>
</dbReference>
<feature type="region of interest" description="Disordered" evidence="1">
    <location>
        <begin position="1"/>
        <end position="30"/>
    </location>
</feature>
<organism evidence="3 4">
    <name type="scientific">Salinicoccus sesuvii</name>
    <dbReference type="NCBI Taxonomy" id="868281"/>
    <lineage>
        <taxon>Bacteria</taxon>
        <taxon>Bacillati</taxon>
        <taxon>Bacillota</taxon>
        <taxon>Bacilli</taxon>
        <taxon>Bacillales</taxon>
        <taxon>Staphylococcaceae</taxon>
        <taxon>Salinicoccus</taxon>
    </lineage>
</organism>